<dbReference type="Proteomes" id="UP000265541">
    <property type="component" value="Unassembled WGS sequence"/>
</dbReference>
<evidence type="ECO:0000256" key="1">
    <source>
        <dbReference type="ARBA" id="ARBA00006817"/>
    </source>
</evidence>
<organism evidence="3 4">
    <name type="scientific">Staphylococcus gallinarum</name>
    <dbReference type="NCBI Taxonomy" id="1293"/>
    <lineage>
        <taxon>Bacteria</taxon>
        <taxon>Bacillati</taxon>
        <taxon>Bacillota</taxon>
        <taxon>Bacilli</taxon>
        <taxon>Bacillales</taxon>
        <taxon>Staphylococcaceae</taxon>
        <taxon>Staphylococcus</taxon>
    </lineage>
</organism>
<reference evidence="3 4" key="1">
    <citation type="journal article" date="2016" name="Front. Microbiol.">
        <title>Comprehensive Phylogenetic Analysis of Bovine Non-aureus Staphylococci Species Based on Whole-Genome Sequencing.</title>
        <authorList>
            <person name="Naushad S."/>
            <person name="Barkema H.W."/>
            <person name="Luby C."/>
            <person name="Condas L.A."/>
            <person name="Nobrega D.B."/>
            <person name="Carson D.A."/>
            <person name="De Buck J."/>
        </authorList>
    </citation>
    <scope>NUCLEOTIDE SEQUENCE [LARGE SCALE GENOMIC DNA]</scope>
    <source>
        <strain evidence="3 4">SNUC 4781</strain>
    </source>
</reference>
<dbReference type="Gene3D" id="3.30.530.20">
    <property type="match status" value="1"/>
</dbReference>
<evidence type="ECO:0000259" key="2">
    <source>
        <dbReference type="Pfam" id="PF08327"/>
    </source>
</evidence>
<comment type="similarity">
    <text evidence="1">Belongs to the AHA1 family.</text>
</comment>
<comment type="caution">
    <text evidence="3">The sequence shown here is derived from an EMBL/GenBank/DDBJ whole genome shotgun (WGS) entry which is preliminary data.</text>
</comment>
<dbReference type="InterPro" id="IPR023393">
    <property type="entry name" value="START-like_dom_sf"/>
</dbReference>
<dbReference type="Pfam" id="PF08327">
    <property type="entry name" value="AHSA1"/>
    <property type="match status" value="1"/>
</dbReference>
<sequence>MDIQTQMQINVTASKAYEAFVNPNEISGFWFSHSSERWATGKTITLEYAEYHAELDIKITHIEENRLIEFTWGDHSVEIHIEEKDNGVVVTTVEKDFDESEVEQLLGQKEGWVYMLSCLKAYLEYNVKIRAALL</sequence>
<dbReference type="AlphaFoldDB" id="A0A3A0VQL3"/>
<accession>A0A3A0VQL3</accession>
<evidence type="ECO:0000313" key="4">
    <source>
        <dbReference type="Proteomes" id="UP000265541"/>
    </source>
</evidence>
<feature type="domain" description="Activator of Hsp90 ATPase homologue 1/2-like C-terminal" evidence="2">
    <location>
        <begin position="11"/>
        <end position="124"/>
    </location>
</feature>
<dbReference type="SUPFAM" id="SSF55961">
    <property type="entry name" value="Bet v1-like"/>
    <property type="match status" value="1"/>
</dbReference>
<dbReference type="RefSeq" id="WP_119485013.1">
    <property type="nucleotide sequence ID" value="NZ_QYJN01000003.1"/>
</dbReference>
<dbReference type="OrthoDB" id="2364866at2"/>
<protein>
    <recommendedName>
        <fullName evidence="2">Activator of Hsp90 ATPase homologue 1/2-like C-terminal domain-containing protein</fullName>
    </recommendedName>
</protein>
<name>A0A3A0VQL3_STAGA</name>
<proteinExistence type="inferred from homology"/>
<dbReference type="EMBL" id="QYJN01000003">
    <property type="protein sequence ID" value="RIP34770.1"/>
    <property type="molecule type" value="Genomic_DNA"/>
</dbReference>
<evidence type="ECO:0000313" key="3">
    <source>
        <dbReference type="EMBL" id="RIP34770.1"/>
    </source>
</evidence>
<gene>
    <name evidence="3" type="ORF">BUZ14_06225</name>
</gene>
<dbReference type="InterPro" id="IPR013538">
    <property type="entry name" value="ASHA1/2-like_C"/>
</dbReference>